<accession>A0ABU3KB05</accession>
<organism evidence="1 2">
    <name type="scientific">Candidatus Nitronereus thalassa</name>
    <dbReference type="NCBI Taxonomy" id="3020898"/>
    <lineage>
        <taxon>Bacteria</taxon>
        <taxon>Pseudomonadati</taxon>
        <taxon>Nitrospirota</taxon>
        <taxon>Nitrospiria</taxon>
        <taxon>Nitrospirales</taxon>
        <taxon>Nitrospiraceae</taxon>
        <taxon>Candidatus Nitronereus</taxon>
    </lineage>
</organism>
<protein>
    <recommendedName>
        <fullName evidence="3">N-acetyltransferase domain-containing protein</fullName>
    </recommendedName>
</protein>
<proteinExistence type="predicted"/>
<sequence length="319" mass="35896">MNLSQDIIQKFREEYLTSLPPIIDRASTVRLSHRWDGLFQCSITPRAELISPDLLSSMLDLYQVPSFEQLLPKYLGEDAQWGGIVSPRVANITREPIAYVEQWFVSDPGDLKTLIEAIKTRWPFPFAAIWIPLSPRHRCASILPGWESARLAECAYVADWGCTRPDVPSVTKFNQFSCALNQGLDEWWPDLFQELNRDISASKADSEISSLKNSLESCLRTGGILTLHDVRGMAAVISWARGSDAELLIPQCWNIPCIFVRPDLRGQGLAKHLYALASQNMLLEENPFMCARVHGENQASCKALESVGAERVMEIFTVE</sequence>
<dbReference type="SUPFAM" id="SSF55729">
    <property type="entry name" value="Acyl-CoA N-acyltransferases (Nat)"/>
    <property type="match status" value="1"/>
</dbReference>
<name>A0ABU3KB05_9BACT</name>
<dbReference type="Gene3D" id="3.40.630.30">
    <property type="match status" value="1"/>
</dbReference>
<dbReference type="InterPro" id="IPR016181">
    <property type="entry name" value="Acyl_CoA_acyltransferase"/>
</dbReference>
<comment type="caution">
    <text evidence="1">The sequence shown here is derived from an EMBL/GenBank/DDBJ whole genome shotgun (WGS) entry which is preliminary data.</text>
</comment>
<dbReference type="Proteomes" id="UP001250932">
    <property type="component" value="Unassembled WGS sequence"/>
</dbReference>
<reference evidence="1 2" key="1">
    <citation type="journal article" date="2023" name="ISME J.">
        <title>Cultivation and genomic characterization of novel and ubiquitous marine nitrite-oxidizing bacteria from the Nitrospirales.</title>
        <authorList>
            <person name="Mueller A.J."/>
            <person name="Daebeler A."/>
            <person name="Herbold C.W."/>
            <person name="Kirkegaard R.H."/>
            <person name="Daims H."/>
        </authorList>
    </citation>
    <scope>NUCLEOTIDE SEQUENCE [LARGE SCALE GENOMIC DNA]</scope>
    <source>
        <strain evidence="1 2">EB</strain>
    </source>
</reference>
<evidence type="ECO:0000313" key="1">
    <source>
        <dbReference type="EMBL" id="MDT7043532.1"/>
    </source>
</evidence>
<evidence type="ECO:0008006" key="3">
    <source>
        <dbReference type="Google" id="ProtNLM"/>
    </source>
</evidence>
<gene>
    <name evidence="1" type="ORF">PPG34_14330</name>
</gene>
<evidence type="ECO:0000313" key="2">
    <source>
        <dbReference type="Proteomes" id="UP001250932"/>
    </source>
</evidence>
<dbReference type="EMBL" id="JAQOUE010000001">
    <property type="protein sequence ID" value="MDT7043532.1"/>
    <property type="molecule type" value="Genomic_DNA"/>
</dbReference>
<dbReference type="RefSeq" id="WP_313834099.1">
    <property type="nucleotide sequence ID" value="NZ_JAQOUE010000001.1"/>
</dbReference>
<keyword evidence="2" id="KW-1185">Reference proteome</keyword>